<dbReference type="PANTHER" id="PTHR45694">
    <property type="entry name" value="GLUTAREDOXIN 2"/>
    <property type="match status" value="1"/>
</dbReference>
<dbReference type="GO" id="GO:0034599">
    <property type="term" value="P:cellular response to oxidative stress"/>
    <property type="evidence" value="ECO:0007669"/>
    <property type="project" value="TreeGrafter"/>
</dbReference>
<evidence type="ECO:0000313" key="2">
    <source>
        <dbReference type="EMBL" id="KAG7369052.1"/>
    </source>
</evidence>
<dbReference type="EMBL" id="JAGRRH010000006">
    <property type="protein sequence ID" value="KAG7369052.1"/>
    <property type="molecule type" value="Genomic_DNA"/>
</dbReference>
<reference evidence="2" key="2">
    <citation type="submission" date="2021-04" db="EMBL/GenBank/DDBJ databases">
        <authorList>
            <person name="Podell S."/>
        </authorList>
    </citation>
    <scope>NUCLEOTIDE SEQUENCE</scope>
    <source>
        <strain evidence="2">Hildebrandi</strain>
    </source>
</reference>
<organism evidence="2 3">
    <name type="scientific">Nitzschia inconspicua</name>
    <dbReference type="NCBI Taxonomy" id="303405"/>
    <lineage>
        <taxon>Eukaryota</taxon>
        <taxon>Sar</taxon>
        <taxon>Stramenopiles</taxon>
        <taxon>Ochrophyta</taxon>
        <taxon>Bacillariophyta</taxon>
        <taxon>Bacillariophyceae</taxon>
        <taxon>Bacillariophycidae</taxon>
        <taxon>Bacillariales</taxon>
        <taxon>Bacillariaceae</taxon>
        <taxon>Nitzschia</taxon>
    </lineage>
</organism>
<proteinExistence type="predicted"/>
<dbReference type="CDD" id="cd02066">
    <property type="entry name" value="GRX_family"/>
    <property type="match status" value="1"/>
</dbReference>
<evidence type="ECO:0000313" key="3">
    <source>
        <dbReference type="Proteomes" id="UP000693970"/>
    </source>
</evidence>
<name>A0A9K3LVW1_9STRA</name>
<feature type="chain" id="PRO_5039942719" evidence="1">
    <location>
        <begin position="27"/>
        <end position="193"/>
    </location>
</feature>
<dbReference type="AlphaFoldDB" id="A0A9K3LVW1"/>
<dbReference type="OrthoDB" id="418495at2759"/>
<feature type="signal peptide" evidence="1">
    <location>
        <begin position="1"/>
        <end position="26"/>
    </location>
</feature>
<dbReference type="PROSITE" id="PS51354">
    <property type="entry name" value="GLUTAREDOXIN_2"/>
    <property type="match status" value="1"/>
</dbReference>
<sequence length="193" mass="20297">MKTFMNLASALLSAMILLASTSDALSTKPPSAPAPAIVKANPVINLMANGMTLLKPVFAAEAKLQASLLGSGIVEQDVAQEIAAEVNSSPIVIYTYGLSPFSTEAVSILEKNGYDFKKIELGAEWFLLNGKDSVKRVLLSDFVDNGATSLPKVFVGGKCIGGCADLAKSVESGEFATLVNSGKNTKKKMFSFL</sequence>
<keyword evidence="1" id="KW-0732">Signal</keyword>
<keyword evidence="3" id="KW-1185">Reference proteome</keyword>
<protein>
    <submittedName>
        <fullName evidence="2">Glutaredoxin</fullName>
    </submittedName>
</protein>
<dbReference type="Proteomes" id="UP000693970">
    <property type="component" value="Unassembled WGS sequence"/>
</dbReference>
<evidence type="ECO:0000256" key="1">
    <source>
        <dbReference type="SAM" id="SignalP"/>
    </source>
</evidence>
<comment type="caution">
    <text evidence="2">The sequence shown here is derived from an EMBL/GenBank/DDBJ whole genome shotgun (WGS) entry which is preliminary data.</text>
</comment>
<reference evidence="2" key="1">
    <citation type="journal article" date="2021" name="Sci. Rep.">
        <title>Diploid genomic architecture of Nitzschia inconspicua, an elite biomass production diatom.</title>
        <authorList>
            <person name="Oliver A."/>
            <person name="Podell S."/>
            <person name="Pinowska A."/>
            <person name="Traller J.C."/>
            <person name="Smith S.R."/>
            <person name="McClure R."/>
            <person name="Beliaev A."/>
            <person name="Bohutskyi P."/>
            <person name="Hill E.A."/>
            <person name="Rabines A."/>
            <person name="Zheng H."/>
            <person name="Allen L.Z."/>
            <person name="Kuo A."/>
            <person name="Grigoriev I.V."/>
            <person name="Allen A.E."/>
            <person name="Hazlebeck D."/>
            <person name="Allen E.E."/>
        </authorList>
    </citation>
    <scope>NUCLEOTIDE SEQUENCE</scope>
    <source>
        <strain evidence="2">Hildebrandi</strain>
    </source>
</reference>
<accession>A0A9K3LVW1</accession>
<gene>
    <name evidence="2" type="ORF">IV203_031795</name>
</gene>
<dbReference type="GO" id="GO:0005737">
    <property type="term" value="C:cytoplasm"/>
    <property type="evidence" value="ECO:0007669"/>
    <property type="project" value="TreeGrafter"/>
</dbReference>
<dbReference type="GO" id="GO:0015038">
    <property type="term" value="F:glutathione disulfide oxidoreductase activity"/>
    <property type="evidence" value="ECO:0007669"/>
    <property type="project" value="TreeGrafter"/>
</dbReference>
<dbReference type="PANTHER" id="PTHR45694:SF5">
    <property type="entry name" value="GLUTAREDOXIN 2"/>
    <property type="match status" value="1"/>
</dbReference>